<dbReference type="EMBL" id="SEOQ01000507">
    <property type="protein sequence ID" value="TFY61489.1"/>
    <property type="molecule type" value="Genomic_DNA"/>
</dbReference>
<feature type="region of interest" description="Disordered" evidence="1">
    <location>
        <begin position="255"/>
        <end position="281"/>
    </location>
</feature>
<keyword evidence="3" id="KW-1185">Reference proteome</keyword>
<organism evidence="2 3">
    <name type="scientific">Dentipellis fragilis</name>
    <dbReference type="NCBI Taxonomy" id="205917"/>
    <lineage>
        <taxon>Eukaryota</taxon>
        <taxon>Fungi</taxon>
        <taxon>Dikarya</taxon>
        <taxon>Basidiomycota</taxon>
        <taxon>Agaricomycotina</taxon>
        <taxon>Agaricomycetes</taxon>
        <taxon>Russulales</taxon>
        <taxon>Hericiaceae</taxon>
        <taxon>Dentipellis</taxon>
    </lineage>
</organism>
<name>A0A4Y9YKM0_9AGAM</name>
<dbReference type="AlphaFoldDB" id="A0A4Y9YKM0"/>
<comment type="caution">
    <text evidence="2">The sequence shown here is derived from an EMBL/GenBank/DDBJ whole genome shotgun (WGS) entry which is preliminary data.</text>
</comment>
<sequence length="281" mass="30991">MYEYGSTVSEYTPIRTGTMPRDMDMDMDIGHANSDLHAGPGHADSSALGMTAKLALATRLYLGTTRFNSYSEWKAARAMRDVATWRSGEARAGLWNVILYLVLPPALVLLVPSTTSGSGYAIACLPLTDLGSAYDETQDNGQPAALHALVGALHDVARPDDRQPAALGSPHAVHVLKAQHATGYGMPSTSVLRRNASHGRRTAKRQKGRMGNIITRQFTMDRDNHRDRDRDKDMQYSIFNISYHNITQRGTWDCSTRKESRAMKKRIERGAGREATTGQTK</sequence>
<gene>
    <name evidence="2" type="ORF">EVG20_g7028</name>
</gene>
<evidence type="ECO:0000313" key="2">
    <source>
        <dbReference type="EMBL" id="TFY61489.1"/>
    </source>
</evidence>
<dbReference type="Proteomes" id="UP000298327">
    <property type="component" value="Unassembled WGS sequence"/>
</dbReference>
<reference evidence="2 3" key="1">
    <citation type="submission" date="2019-02" db="EMBL/GenBank/DDBJ databases">
        <title>Genome sequencing of the rare red list fungi Dentipellis fragilis.</title>
        <authorList>
            <person name="Buettner E."/>
            <person name="Kellner H."/>
        </authorList>
    </citation>
    <scope>NUCLEOTIDE SEQUENCE [LARGE SCALE GENOMIC DNA]</scope>
    <source>
        <strain evidence="2 3">DSM 105465</strain>
    </source>
</reference>
<accession>A0A4Y9YKM0</accession>
<feature type="region of interest" description="Disordered" evidence="1">
    <location>
        <begin position="186"/>
        <end position="207"/>
    </location>
</feature>
<evidence type="ECO:0000313" key="3">
    <source>
        <dbReference type="Proteomes" id="UP000298327"/>
    </source>
</evidence>
<proteinExistence type="predicted"/>
<evidence type="ECO:0000256" key="1">
    <source>
        <dbReference type="SAM" id="MobiDB-lite"/>
    </source>
</evidence>
<feature type="compositionally biased region" description="Basic residues" evidence="1">
    <location>
        <begin position="195"/>
        <end position="207"/>
    </location>
</feature>
<protein>
    <submittedName>
        <fullName evidence="2">Uncharacterized protein</fullName>
    </submittedName>
</protein>